<reference evidence="3" key="1">
    <citation type="submission" date="2014-03" db="EMBL/GenBank/DDBJ databases">
        <title>The Genome Sequence of Puccinia striiformis f. sp. tritici PST-78.</title>
        <authorList>
            <consortium name="The Broad Institute Genome Sequencing Platform"/>
            <person name="Cuomo C."/>
            <person name="Hulbert S."/>
            <person name="Chen X."/>
            <person name="Walker B."/>
            <person name="Young S.K."/>
            <person name="Zeng Q."/>
            <person name="Gargeya S."/>
            <person name="Fitzgerald M."/>
            <person name="Haas B."/>
            <person name="Abouelleil A."/>
            <person name="Alvarado L."/>
            <person name="Arachchi H.M."/>
            <person name="Berlin A.M."/>
            <person name="Chapman S.B."/>
            <person name="Goldberg J."/>
            <person name="Griggs A."/>
            <person name="Gujja S."/>
            <person name="Hansen M."/>
            <person name="Howarth C."/>
            <person name="Imamovic A."/>
            <person name="Larimer J."/>
            <person name="McCowan C."/>
            <person name="Montmayeur A."/>
            <person name="Murphy C."/>
            <person name="Neiman D."/>
            <person name="Pearson M."/>
            <person name="Priest M."/>
            <person name="Roberts A."/>
            <person name="Saif S."/>
            <person name="Shea T."/>
            <person name="Sisk P."/>
            <person name="Sykes S."/>
            <person name="Wortman J."/>
            <person name="Nusbaum C."/>
            <person name="Birren B."/>
        </authorList>
    </citation>
    <scope>NUCLEOTIDE SEQUENCE [LARGE SCALE GENOMIC DNA]</scope>
    <source>
        <strain evidence="3">race PST-78</strain>
    </source>
</reference>
<dbReference type="EMBL" id="AJIL01000139">
    <property type="protein sequence ID" value="KNE93366.1"/>
    <property type="molecule type" value="Genomic_DNA"/>
</dbReference>
<keyword evidence="3" id="KW-1185">Reference proteome</keyword>
<proteinExistence type="predicted"/>
<feature type="region of interest" description="Disordered" evidence="1">
    <location>
        <begin position="1"/>
        <end position="68"/>
    </location>
</feature>
<name>A0A0L0V2E6_9BASI</name>
<evidence type="ECO:0000313" key="3">
    <source>
        <dbReference type="Proteomes" id="UP000054564"/>
    </source>
</evidence>
<gene>
    <name evidence="2" type="ORF">PSTG_13307</name>
</gene>
<comment type="caution">
    <text evidence="2">The sequence shown here is derived from an EMBL/GenBank/DDBJ whole genome shotgun (WGS) entry which is preliminary data.</text>
</comment>
<feature type="region of interest" description="Disordered" evidence="1">
    <location>
        <begin position="169"/>
        <end position="217"/>
    </location>
</feature>
<protein>
    <submittedName>
        <fullName evidence="2">Uncharacterized protein</fullName>
    </submittedName>
</protein>
<feature type="compositionally biased region" description="Polar residues" evidence="1">
    <location>
        <begin position="21"/>
        <end position="33"/>
    </location>
</feature>
<dbReference type="Proteomes" id="UP000054564">
    <property type="component" value="Unassembled WGS sequence"/>
</dbReference>
<dbReference type="OrthoDB" id="10661194at2759"/>
<evidence type="ECO:0000256" key="1">
    <source>
        <dbReference type="SAM" id="MobiDB-lite"/>
    </source>
</evidence>
<accession>A0A0L0V2E6</accession>
<dbReference type="AlphaFoldDB" id="A0A0L0V2E6"/>
<feature type="compositionally biased region" description="Basic and acidic residues" evidence="1">
    <location>
        <begin position="46"/>
        <end position="58"/>
    </location>
</feature>
<evidence type="ECO:0000313" key="2">
    <source>
        <dbReference type="EMBL" id="KNE93366.1"/>
    </source>
</evidence>
<organism evidence="2 3">
    <name type="scientific">Puccinia striiformis f. sp. tritici PST-78</name>
    <dbReference type="NCBI Taxonomy" id="1165861"/>
    <lineage>
        <taxon>Eukaryota</taxon>
        <taxon>Fungi</taxon>
        <taxon>Dikarya</taxon>
        <taxon>Basidiomycota</taxon>
        <taxon>Pucciniomycotina</taxon>
        <taxon>Pucciniomycetes</taxon>
        <taxon>Pucciniales</taxon>
        <taxon>Pucciniaceae</taxon>
        <taxon>Puccinia</taxon>
    </lineage>
</organism>
<sequence>MASSFRPISRAGENVAPTADSVDQTPILHSSNEGPDVNGMDLSTHTNDEQSHSPEISKKRPLSSYQPDELLQPSHRNLFEQQRGSNIYFPFALQDPSKPAQGSGFDHPLNINKKQRVSSTFPNLGIHNFDEWRFSDLLHADRQRESDASQAAPARSFTELLSYVSGREVGHDSTNHGPFESLQASDRVGDPLGQQPPSKSIEKLKRQGRAKKITTSSQRLKDKEIRESFFPEDPDRIFAWIFGSVSYLAEKADQVLKRGNEPIALEFAAKLDPKINEMMNQASHHYIKLDGGPSISEIADEFALQFHHLLWFTHLRLLRSLGTLDGEQYLDEHKLLQEWLLNIFSNNQNLPLISDFLSKVKPDWRKVAYHVLKPIRNVRTLYGGVSAIQLLITKLVIHLLEAYYKQSNLEKWTVVFREDGFLSHMAKIQTYCVFPRSDRISKSREDISRLNLLPWKNAFEDAIAIRLLDSMRFHSTFSGSLDLHVKYVHDIEGGDFPWARKHKHDVKSYSEEARWAWISKIVHLDPKRIGRVETIHSATILSELNKFMKHDIDKVEHSLRGTLEILKDVGQVQDFLKFVWVLNSRFMEALGQKPTDLVCLNEQLKVQVQIFYILTGQNRERKLQALVLDALNCRDTWRTVESYPHGKKKISRQVILRTEAALKTLAYYYRNESHPKWVTLFNDNDEFFFTTFEKIEKRLVDKRSHFKFRERTFPVLKPVGLIPWNHPFSTTDPQREDITRVCQTDHYSYSDQS</sequence>